<dbReference type="OrthoDB" id="540197at2"/>
<dbReference type="RefSeq" id="WP_109010057.1">
    <property type="nucleotide sequence ID" value="NZ_BDUD01000001.1"/>
</dbReference>
<dbReference type="Gene3D" id="3.40.1000.10">
    <property type="entry name" value="Mog1/PsbP, alpha/beta/alpha sandwich"/>
    <property type="match status" value="1"/>
</dbReference>
<protein>
    <submittedName>
        <fullName evidence="3">Photosystem II oxygen evolving complex protein PsbP</fullName>
    </submittedName>
</protein>
<comment type="caution">
    <text evidence="3">The sequence shown here is derived from an EMBL/GenBank/DDBJ whole genome shotgun (WGS) entry which is preliminary data.</text>
</comment>
<dbReference type="GO" id="GO:0019898">
    <property type="term" value="C:extrinsic component of membrane"/>
    <property type="evidence" value="ECO:0007669"/>
    <property type="project" value="InterPro"/>
</dbReference>
<dbReference type="InterPro" id="IPR002683">
    <property type="entry name" value="PsbP_C"/>
</dbReference>
<sequence>MWKRIILILLLVLSFSLSNSDVAAASGLKSFVDTNDGYQFLYPNGWLQVKVANGPDVVFHDLIEVSENVSVVISPVPEGKTLSELGTPTEVGYKLGKAALAPPDSGRSAELVNAAQREVDGKIYYLLEYEVKLPNQQERHNIASVAVSRGKVFTLNASIPEKRWPRVKRMIDEVVNSFTVY</sequence>
<dbReference type="EMBL" id="BDUD01000001">
    <property type="protein sequence ID" value="GBG20330.1"/>
    <property type="molecule type" value="Genomic_DNA"/>
</dbReference>
<name>A0A2R5FNI7_NOSCO</name>
<organism evidence="3 4">
    <name type="scientific">Nostoc commune NIES-4072</name>
    <dbReference type="NCBI Taxonomy" id="2005467"/>
    <lineage>
        <taxon>Bacteria</taxon>
        <taxon>Bacillati</taxon>
        <taxon>Cyanobacteriota</taxon>
        <taxon>Cyanophyceae</taxon>
        <taxon>Nostocales</taxon>
        <taxon>Nostocaceae</taxon>
        <taxon>Nostoc</taxon>
    </lineage>
</organism>
<keyword evidence="4" id="KW-1185">Reference proteome</keyword>
<gene>
    <name evidence="3" type="ORF">NIES4072_40070</name>
</gene>
<keyword evidence="1" id="KW-0732">Signal</keyword>
<feature type="signal peptide" evidence="1">
    <location>
        <begin position="1"/>
        <end position="23"/>
    </location>
</feature>
<evidence type="ECO:0000256" key="1">
    <source>
        <dbReference type="SAM" id="SignalP"/>
    </source>
</evidence>
<dbReference type="PANTHER" id="PTHR31407:SF16">
    <property type="entry name" value="PSBP DOMAIN-CONTAINING PROTEIN 7, CHLOROPLASTIC"/>
    <property type="match status" value="1"/>
</dbReference>
<evidence type="ECO:0000313" key="3">
    <source>
        <dbReference type="EMBL" id="GBG20330.1"/>
    </source>
</evidence>
<evidence type="ECO:0000313" key="4">
    <source>
        <dbReference type="Proteomes" id="UP000245124"/>
    </source>
</evidence>
<dbReference type="Pfam" id="PF01789">
    <property type="entry name" value="PsbP"/>
    <property type="match status" value="1"/>
</dbReference>
<feature type="chain" id="PRO_5015309960" evidence="1">
    <location>
        <begin position="24"/>
        <end position="181"/>
    </location>
</feature>
<dbReference type="GO" id="GO:0005509">
    <property type="term" value="F:calcium ion binding"/>
    <property type="evidence" value="ECO:0007669"/>
    <property type="project" value="InterPro"/>
</dbReference>
<dbReference type="GO" id="GO:0015979">
    <property type="term" value="P:photosynthesis"/>
    <property type="evidence" value="ECO:0007669"/>
    <property type="project" value="InterPro"/>
</dbReference>
<proteinExistence type="predicted"/>
<dbReference type="NCBIfam" id="NF040946">
    <property type="entry name" value="PSII_PsbP"/>
    <property type="match status" value="1"/>
</dbReference>
<dbReference type="GO" id="GO:0009654">
    <property type="term" value="C:photosystem II oxygen evolving complex"/>
    <property type="evidence" value="ECO:0007669"/>
    <property type="project" value="InterPro"/>
</dbReference>
<dbReference type="AlphaFoldDB" id="A0A2R5FNI7"/>
<dbReference type="PANTHER" id="PTHR31407">
    <property type="match status" value="1"/>
</dbReference>
<dbReference type="Proteomes" id="UP000245124">
    <property type="component" value="Unassembled WGS sequence"/>
</dbReference>
<dbReference type="SUPFAM" id="SSF55724">
    <property type="entry name" value="Mog1p/PsbP-like"/>
    <property type="match status" value="1"/>
</dbReference>
<accession>A0A2R5FNI7</accession>
<feature type="domain" description="PsbP C-terminal" evidence="2">
    <location>
        <begin position="26"/>
        <end position="180"/>
    </location>
</feature>
<dbReference type="InterPro" id="IPR016123">
    <property type="entry name" value="Mog1/PsbP_a/b/a-sand"/>
</dbReference>
<evidence type="ECO:0000259" key="2">
    <source>
        <dbReference type="Pfam" id="PF01789"/>
    </source>
</evidence>
<reference evidence="3 4" key="1">
    <citation type="submission" date="2017-06" db="EMBL/GenBank/DDBJ databases">
        <title>Genome sequencing of cyanobaciteial culture collection at National Institute for Environmental Studies (NIES).</title>
        <authorList>
            <person name="Hirose Y."/>
            <person name="Shimura Y."/>
            <person name="Fujisawa T."/>
            <person name="Nakamura Y."/>
            <person name="Kawachi M."/>
        </authorList>
    </citation>
    <scope>NUCLEOTIDE SEQUENCE [LARGE SCALE GENOMIC DNA]</scope>
    <source>
        <strain evidence="3 4">NIES-4072</strain>
    </source>
</reference>